<dbReference type="SUPFAM" id="SSF56112">
    <property type="entry name" value="Protein kinase-like (PK-like)"/>
    <property type="match status" value="1"/>
</dbReference>
<dbReference type="InterPro" id="IPR011009">
    <property type="entry name" value="Kinase-like_dom_sf"/>
</dbReference>
<keyword evidence="1" id="KW-0808">Transferase</keyword>
<keyword evidence="3" id="KW-0418">Kinase</keyword>
<dbReference type="PROSITE" id="PS50011">
    <property type="entry name" value="PROTEIN_KINASE_DOM"/>
    <property type="match status" value="1"/>
</dbReference>
<dbReference type="SMART" id="SM00220">
    <property type="entry name" value="S_TKc"/>
    <property type="match status" value="1"/>
</dbReference>
<dbReference type="InterPro" id="IPR000719">
    <property type="entry name" value="Prot_kinase_dom"/>
</dbReference>
<reference evidence="6 7" key="1">
    <citation type="journal article" date="2015" name="Genome Announc.">
        <title>Draft Genome Sequence of Burkholderia sp. Strain PML1(12), an Ectomycorrhizosphere-Inhabiting Bacterium with Effective Mineral-Weathering Ability.</title>
        <authorList>
            <person name="Uroz S."/>
            <person name="Oger P."/>
        </authorList>
    </citation>
    <scope>NUCLEOTIDE SEQUENCE [LARGE SCALE GENOMIC DNA]</scope>
    <source>
        <strain evidence="7">PML1(12)</strain>
    </source>
</reference>
<dbReference type="OrthoDB" id="9801841at2"/>
<dbReference type="Proteomes" id="UP000035963">
    <property type="component" value="Unassembled WGS sequence"/>
</dbReference>
<name>A0A0J1FVP5_9BURK</name>
<keyword evidence="7" id="KW-1185">Reference proteome</keyword>
<gene>
    <name evidence="6" type="ORF">EOS_22580</name>
</gene>
<dbReference type="PANTHER" id="PTHR43289:SF6">
    <property type="entry name" value="SERINE_THREONINE-PROTEIN KINASE NEKL-3"/>
    <property type="match status" value="1"/>
</dbReference>
<dbReference type="Gene3D" id="1.10.510.10">
    <property type="entry name" value="Transferase(Phosphotransferase) domain 1"/>
    <property type="match status" value="1"/>
</dbReference>
<sequence>MPLSKLSTSIFRTTSKETRDVNAAIDQFNASPTGIGLDKIQAFINAPGRVHWTSQAGEIVKLELAINQARRALAGSGHVGSTGILGATAVVNRNPTTWIEKLFDDAPSLDGVSFAGTGKEGAQGNTHKLLLPNGKKLFAKTDHKASKENAETECEREYRVYERFYKTIVGHPKGHPNLVKVWGWADIKVGIQHDVGFVMDHIEGPDGRTMQTWLKEAWDLGIISSAEYWSSIQYIGRCHLDVIQHLKNAGWAHNDIKSENYVVDSITGEVIVIDLGGVGLLGQNWNAVTPAYLAPEMLIGDEPNRAAPGAVASDLFSLGATIVHATEAAHAFHDVARPNRGLASNVAPSRVVGSGVDGLAAGRYKNPFEYGVETDYTRQIKRLMNDNPLEREKALDEHSSNRFLNDSILNDQQTRDVLKGVASGSRKADWEDRWRRAGKIPPTFTAVDRTSLASTLKDKMRAYVPERGYGGIDLPPDMTKERARIEELDLNRKKREVEEIARLVNQANAFRIDTKHPTKVMKELLKQIQRAELMIKAALNRPTLPAPPPRRR</sequence>
<dbReference type="GO" id="GO:0005524">
    <property type="term" value="F:ATP binding"/>
    <property type="evidence" value="ECO:0007669"/>
    <property type="project" value="UniProtKB-KW"/>
</dbReference>
<dbReference type="EMBL" id="AEJF01000139">
    <property type="protein sequence ID" value="KLU23953.1"/>
    <property type="molecule type" value="Genomic_DNA"/>
</dbReference>
<organism evidence="6 7">
    <name type="scientific">Caballeronia mineralivorans PML1(12)</name>
    <dbReference type="NCBI Taxonomy" id="908627"/>
    <lineage>
        <taxon>Bacteria</taxon>
        <taxon>Pseudomonadati</taxon>
        <taxon>Pseudomonadota</taxon>
        <taxon>Betaproteobacteria</taxon>
        <taxon>Burkholderiales</taxon>
        <taxon>Burkholderiaceae</taxon>
        <taxon>Caballeronia</taxon>
    </lineage>
</organism>
<accession>A0A0J1FVP5</accession>
<dbReference type="PATRIC" id="fig|908627.4.peg.5042"/>
<dbReference type="GO" id="GO:0004674">
    <property type="term" value="F:protein serine/threonine kinase activity"/>
    <property type="evidence" value="ECO:0007669"/>
    <property type="project" value="TreeGrafter"/>
</dbReference>
<feature type="domain" description="Protein kinase" evidence="5">
    <location>
        <begin position="109"/>
        <end position="404"/>
    </location>
</feature>
<dbReference type="PANTHER" id="PTHR43289">
    <property type="entry name" value="MITOGEN-ACTIVATED PROTEIN KINASE KINASE KINASE 20-RELATED"/>
    <property type="match status" value="1"/>
</dbReference>
<proteinExistence type="predicted"/>
<evidence type="ECO:0000256" key="1">
    <source>
        <dbReference type="ARBA" id="ARBA00022679"/>
    </source>
</evidence>
<evidence type="ECO:0000256" key="3">
    <source>
        <dbReference type="ARBA" id="ARBA00022777"/>
    </source>
</evidence>
<keyword evidence="4" id="KW-0067">ATP-binding</keyword>
<evidence type="ECO:0000256" key="2">
    <source>
        <dbReference type="ARBA" id="ARBA00022741"/>
    </source>
</evidence>
<protein>
    <recommendedName>
        <fullName evidence="5">Protein kinase domain-containing protein</fullName>
    </recommendedName>
</protein>
<evidence type="ECO:0000256" key="4">
    <source>
        <dbReference type="ARBA" id="ARBA00022840"/>
    </source>
</evidence>
<evidence type="ECO:0000259" key="5">
    <source>
        <dbReference type="PROSITE" id="PS50011"/>
    </source>
</evidence>
<evidence type="ECO:0000313" key="6">
    <source>
        <dbReference type="EMBL" id="KLU23953.1"/>
    </source>
</evidence>
<comment type="caution">
    <text evidence="6">The sequence shown here is derived from an EMBL/GenBank/DDBJ whole genome shotgun (WGS) entry which is preliminary data.</text>
</comment>
<dbReference type="RefSeq" id="WP_047848939.1">
    <property type="nucleotide sequence ID" value="NZ_AEJF01000139.1"/>
</dbReference>
<evidence type="ECO:0000313" key="7">
    <source>
        <dbReference type="Proteomes" id="UP000035963"/>
    </source>
</evidence>
<dbReference type="Pfam" id="PF00069">
    <property type="entry name" value="Pkinase"/>
    <property type="match status" value="1"/>
</dbReference>
<dbReference type="AlphaFoldDB" id="A0A0J1FVP5"/>
<keyword evidence="2" id="KW-0547">Nucleotide-binding</keyword>